<gene>
    <name evidence="7" type="ORF">UCRPC4_g03765</name>
</gene>
<evidence type="ECO:0000256" key="6">
    <source>
        <dbReference type="ARBA" id="ARBA00023033"/>
    </source>
</evidence>
<dbReference type="FunFam" id="3.50.50.60:FF:000228">
    <property type="entry name" value="FAD-containing monooxygenase EthA"/>
    <property type="match status" value="1"/>
</dbReference>
<accession>A0A0G2EFY8</accession>
<keyword evidence="2" id="KW-0285">Flavoprotein</keyword>
<dbReference type="Gene3D" id="3.50.50.60">
    <property type="entry name" value="FAD/NAD(P)-binding domain"/>
    <property type="match status" value="3"/>
</dbReference>
<keyword evidence="4" id="KW-0521">NADP</keyword>
<dbReference type="InterPro" id="IPR036188">
    <property type="entry name" value="FAD/NAD-bd_sf"/>
</dbReference>
<dbReference type="InterPro" id="IPR051820">
    <property type="entry name" value="FAD-binding_MO"/>
</dbReference>
<dbReference type="GO" id="GO:0004497">
    <property type="term" value="F:monooxygenase activity"/>
    <property type="evidence" value="ECO:0007669"/>
    <property type="project" value="UniProtKB-KW"/>
</dbReference>
<keyword evidence="3" id="KW-0274">FAD</keyword>
<dbReference type="Pfam" id="PF13738">
    <property type="entry name" value="Pyr_redox_3"/>
    <property type="match status" value="1"/>
</dbReference>
<evidence type="ECO:0000256" key="2">
    <source>
        <dbReference type="ARBA" id="ARBA00022630"/>
    </source>
</evidence>
<dbReference type="EMBL" id="LCWF01000086">
    <property type="protein sequence ID" value="KKY21329.1"/>
    <property type="molecule type" value="Genomic_DNA"/>
</dbReference>
<evidence type="ECO:0000256" key="5">
    <source>
        <dbReference type="ARBA" id="ARBA00023002"/>
    </source>
</evidence>
<evidence type="ECO:0000256" key="3">
    <source>
        <dbReference type="ARBA" id="ARBA00022827"/>
    </source>
</evidence>
<dbReference type="PANTHER" id="PTHR43872:SF1">
    <property type="entry name" value="MONOOXYGENASE, PUTATIVE (AFU_ORTHOLOGUE AFUA_8G02570)-RELATED"/>
    <property type="match status" value="1"/>
</dbReference>
<keyword evidence="8" id="KW-1185">Reference proteome</keyword>
<sequence>MSDMTYDRFDDTYDVVVVGAGISGINMAHHVQSKVPHLRYTILEARNNIGGTWDLFRYPGIRSDTDLLTFGFEWKPWTENQAIADGESIARYLHEAAASEGIDRHIKFRHRVIAADWVSESQTWNLIVDADHTGHVNLRTRFLILGTGYYDYLKPLQAQIPGLYDNFKGKVVHPQFWPEDLDYAGKRIVIVGSGATAITLLPSLAAKGGLVTMLQRSPTYILSIDNTTGESWIHKMLPKSWSSKLSRWTFMTTTALIYYLCRAFPSLARSALLGKVTKQLPNHVPVDPHFQPIYRPWDQRLCFTPDGDFFKCMRESTATVATGRIKTITEDTIMLESGQRLEADIIVTATGLKLDFGGHIHISVDKSPINVAEKYAWRTSMLQDVPNLAFIMGYVNASWTLGAETTAQLVCRLLRYMEKMNFSSAVPRLPASSSFQPQPMWNLDATYVRQAEGHMPRCGETGPWKGRTNYFLDLFRAKHGSLSSGLHFEQGSKKSQ</sequence>
<reference evidence="7 8" key="2">
    <citation type="submission" date="2015-05" db="EMBL/GenBank/DDBJ databases">
        <authorList>
            <person name="Morales-Cruz A."/>
            <person name="Amrine K.C."/>
            <person name="Cantu D."/>
        </authorList>
    </citation>
    <scope>NUCLEOTIDE SEQUENCE [LARGE SCALE GENOMIC DNA]</scope>
    <source>
        <strain evidence="7">UCRPC4</strain>
    </source>
</reference>
<evidence type="ECO:0000313" key="7">
    <source>
        <dbReference type="EMBL" id="KKY21329.1"/>
    </source>
</evidence>
<dbReference type="Proteomes" id="UP000053317">
    <property type="component" value="Unassembled WGS sequence"/>
</dbReference>
<dbReference type="AlphaFoldDB" id="A0A0G2EFY8"/>
<protein>
    <submittedName>
        <fullName evidence="7">Putative flavin-containing monooxygenase-like protein</fullName>
    </submittedName>
</protein>
<keyword evidence="6 7" id="KW-0503">Monooxygenase</keyword>
<dbReference type="OrthoDB" id="66881at2759"/>
<proteinExistence type="predicted"/>
<keyword evidence="5" id="KW-0560">Oxidoreductase</keyword>
<name>A0A0G2EFY8_PHACM</name>
<evidence type="ECO:0000256" key="1">
    <source>
        <dbReference type="ARBA" id="ARBA00001974"/>
    </source>
</evidence>
<reference evidence="7 8" key="1">
    <citation type="submission" date="2015-05" db="EMBL/GenBank/DDBJ databases">
        <title>Distinctive expansion of gene families associated with plant cell wall degradation and secondary metabolism in the genomes of grapevine trunk pathogens.</title>
        <authorList>
            <person name="Lawrence D.P."/>
            <person name="Travadon R."/>
            <person name="Rolshausen P.E."/>
            <person name="Baumgartner K."/>
        </authorList>
    </citation>
    <scope>NUCLEOTIDE SEQUENCE [LARGE SCALE GENOMIC DNA]</scope>
    <source>
        <strain evidence="7">UCRPC4</strain>
    </source>
</reference>
<evidence type="ECO:0000313" key="8">
    <source>
        <dbReference type="Proteomes" id="UP000053317"/>
    </source>
</evidence>
<dbReference type="PANTHER" id="PTHR43872">
    <property type="entry name" value="MONOOXYGENASE, PUTATIVE (AFU_ORTHOLOGUE AFUA_8G02570)-RELATED"/>
    <property type="match status" value="1"/>
</dbReference>
<comment type="caution">
    <text evidence="7">The sequence shown here is derived from an EMBL/GenBank/DDBJ whole genome shotgun (WGS) entry which is preliminary data.</text>
</comment>
<organism evidence="7 8">
    <name type="scientific">Phaeomoniella chlamydospora</name>
    <name type="common">Phaeoacremonium chlamydosporum</name>
    <dbReference type="NCBI Taxonomy" id="158046"/>
    <lineage>
        <taxon>Eukaryota</taxon>
        <taxon>Fungi</taxon>
        <taxon>Dikarya</taxon>
        <taxon>Ascomycota</taxon>
        <taxon>Pezizomycotina</taxon>
        <taxon>Eurotiomycetes</taxon>
        <taxon>Chaetothyriomycetidae</taxon>
        <taxon>Phaeomoniellales</taxon>
        <taxon>Phaeomoniellaceae</taxon>
        <taxon>Phaeomoniella</taxon>
    </lineage>
</organism>
<comment type="cofactor">
    <cofactor evidence="1">
        <name>FAD</name>
        <dbReference type="ChEBI" id="CHEBI:57692"/>
    </cofactor>
</comment>
<evidence type="ECO:0000256" key="4">
    <source>
        <dbReference type="ARBA" id="ARBA00022857"/>
    </source>
</evidence>
<dbReference type="SUPFAM" id="SSF51905">
    <property type="entry name" value="FAD/NAD(P)-binding domain"/>
    <property type="match status" value="1"/>
</dbReference>